<accession>A0A3B0RVR1</accession>
<keyword evidence="1" id="KW-0812">Transmembrane</keyword>
<sequence length="56" mass="6841">PYLVVRILFGLPFYFAKRYFLDQYFRGGVYGFALALIYGFARWLRDVKMWEQHRKG</sequence>
<name>A0A3B0RVR1_9ZZZZ</name>
<dbReference type="AlphaFoldDB" id="A0A3B0RVR1"/>
<evidence type="ECO:0000313" key="2">
    <source>
        <dbReference type="EMBL" id="VAV95191.1"/>
    </source>
</evidence>
<proteinExistence type="predicted"/>
<keyword evidence="1" id="KW-0472">Membrane</keyword>
<reference evidence="2" key="1">
    <citation type="submission" date="2018-06" db="EMBL/GenBank/DDBJ databases">
        <authorList>
            <person name="Zhirakovskaya E."/>
        </authorList>
    </citation>
    <scope>NUCLEOTIDE SEQUENCE</scope>
</reference>
<feature type="transmembrane region" description="Helical" evidence="1">
    <location>
        <begin position="24"/>
        <end position="44"/>
    </location>
</feature>
<dbReference type="EMBL" id="UOEH01000158">
    <property type="protein sequence ID" value="VAV95191.1"/>
    <property type="molecule type" value="Genomic_DNA"/>
</dbReference>
<organism evidence="2">
    <name type="scientific">hydrothermal vent metagenome</name>
    <dbReference type="NCBI Taxonomy" id="652676"/>
    <lineage>
        <taxon>unclassified sequences</taxon>
        <taxon>metagenomes</taxon>
        <taxon>ecological metagenomes</taxon>
    </lineage>
</organism>
<feature type="non-terminal residue" evidence="2">
    <location>
        <position position="1"/>
    </location>
</feature>
<keyword evidence="1" id="KW-1133">Transmembrane helix</keyword>
<protein>
    <submittedName>
        <fullName evidence="2">Uncharacterized protein</fullName>
    </submittedName>
</protein>
<gene>
    <name evidence="2" type="ORF">MNBD_ALPHA05-1428</name>
</gene>
<evidence type="ECO:0000256" key="1">
    <source>
        <dbReference type="SAM" id="Phobius"/>
    </source>
</evidence>